<evidence type="ECO:0000313" key="2">
    <source>
        <dbReference type="EMBL" id="WFL76308.1"/>
    </source>
</evidence>
<feature type="transmembrane region" description="Helical" evidence="1">
    <location>
        <begin position="45"/>
        <end position="65"/>
    </location>
</feature>
<evidence type="ECO:0008006" key="4">
    <source>
        <dbReference type="Google" id="ProtNLM"/>
    </source>
</evidence>
<feature type="transmembrane region" description="Helical" evidence="1">
    <location>
        <begin position="12"/>
        <end position="33"/>
    </location>
</feature>
<protein>
    <recommendedName>
        <fullName evidence="4">DoxX family protein</fullName>
    </recommendedName>
</protein>
<sequence length="134" mass="15231">MHPLHIQRLISLPYFILGGWCLLAPGMVEQLTIAPDYQVLNTTSAVLIGCFGAQAVLGGLFIWFSQWRRTTFLIYALALLPFFWFNYWFVFEVPVFSRWLALDLAANAGMLALSLWGWRTMASDDPTTAKSTHQ</sequence>
<organism evidence="2 3">
    <name type="scientific">Altererythrobacter arenosus</name>
    <dbReference type="NCBI Taxonomy" id="3032592"/>
    <lineage>
        <taxon>Bacteria</taxon>
        <taxon>Pseudomonadati</taxon>
        <taxon>Pseudomonadota</taxon>
        <taxon>Alphaproteobacteria</taxon>
        <taxon>Sphingomonadales</taxon>
        <taxon>Erythrobacteraceae</taxon>
        <taxon>Altererythrobacter</taxon>
    </lineage>
</organism>
<evidence type="ECO:0000313" key="3">
    <source>
        <dbReference type="Proteomes" id="UP001215827"/>
    </source>
</evidence>
<keyword evidence="1" id="KW-1133">Transmembrane helix</keyword>
<evidence type="ECO:0000256" key="1">
    <source>
        <dbReference type="SAM" id="Phobius"/>
    </source>
</evidence>
<keyword evidence="1" id="KW-0472">Membrane</keyword>
<dbReference type="RefSeq" id="WP_278015074.1">
    <property type="nucleotide sequence ID" value="NZ_CP121106.1"/>
</dbReference>
<dbReference type="Proteomes" id="UP001215827">
    <property type="component" value="Chromosome"/>
</dbReference>
<gene>
    <name evidence="2" type="ORF">P7228_09885</name>
</gene>
<feature type="transmembrane region" description="Helical" evidence="1">
    <location>
        <begin position="96"/>
        <end position="118"/>
    </location>
</feature>
<feature type="transmembrane region" description="Helical" evidence="1">
    <location>
        <begin position="72"/>
        <end position="90"/>
    </location>
</feature>
<name>A0ABY8FQY0_9SPHN</name>
<keyword evidence="3" id="KW-1185">Reference proteome</keyword>
<dbReference type="EMBL" id="CP121106">
    <property type="protein sequence ID" value="WFL76308.1"/>
    <property type="molecule type" value="Genomic_DNA"/>
</dbReference>
<proteinExistence type="predicted"/>
<reference evidence="2 3" key="1">
    <citation type="submission" date="2023-03" db="EMBL/GenBank/DDBJ databases">
        <title>Altererythrobacter sp. CAU 1644 isolated from sand.</title>
        <authorList>
            <person name="Kim W."/>
        </authorList>
    </citation>
    <scope>NUCLEOTIDE SEQUENCE [LARGE SCALE GENOMIC DNA]</scope>
    <source>
        <strain evidence="2 3">CAU 1644</strain>
    </source>
</reference>
<accession>A0ABY8FQY0</accession>
<keyword evidence="1" id="KW-0812">Transmembrane</keyword>